<reference evidence="3" key="1">
    <citation type="submission" date="2023-07" db="EMBL/GenBank/DDBJ databases">
        <authorList>
            <consortium name="AG Swart"/>
            <person name="Singh M."/>
            <person name="Singh A."/>
            <person name="Seah K."/>
            <person name="Emmerich C."/>
        </authorList>
    </citation>
    <scope>NUCLEOTIDE SEQUENCE</scope>
    <source>
        <strain evidence="3">DP1</strain>
    </source>
</reference>
<dbReference type="EMBL" id="CAMPGE010020967">
    <property type="protein sequence ID" value="CAI2379145.1"/>
    <property type="molecule type" value="Genomic_DNA"/>
</dbReference>
<dbReference type="InterPro" id="IPR007527">
    <property type="entry name" value="Znf_SWIM"/>
</dbReference>
<proteinExistence type="predicted"/>
<gene>
    <name evidence="3" type="ORF">ECRASSUSDP1_LOCUS20554</name>
</gene>
<dbReference type="GO" id="GO:0008270">
    <property type="term" value="F:zinc ion binding"/>
    <property type="evidence" value="ECO:0007669"/>
    <property type="project" value="UniProtKB-KW"/>
</dbReference>
<evidence type="ECO:0000259" key="2">
    <source>
        <dbReference type="PROSITE" id="PS50966"/>
    </source>
</evidence>
<protein>
    <recommendedName>
        <fullName evidence="2">SWIM-type domain-containing protein</fullName>
    </recommendedName>
</protein>
<dbReference type="PROSITE" id="PS50966">
    <property type="entry name" value="ZF_SWIM"/>
    <property type="match status" value="1"/>
</dbReference>
<dbReference type="Proteomes" id="UP001295684">
    <property type="component" value="Unassembled WGS sequence"/>
</dbReference>
<evidence type="ECO:0000313" key="4">
    <source>
        <dbReference type="Proteomes" id="UP001295684"/>
    </source>
</evidence>
<feature type="domain" description="SWIM-type" evidence="2">
    <location>
        <begin position="101"/>
        <end position="138"/>
    </location>
</feature>
<keyword evidence="1" id="KW-0863">Zinc-finger</keyword>
<evidence type="ECO:0000313" key="3">
    <source>
        <dbReference type="EMBL" id="CAI2379145.1"/>
    </source>
</evidence>
<keyword evidence="1" id="KW-0479">Metal-binding</keyword>
<dbReference type="AlphaFoldDB" id="A0AAD2D3X7"/>
<sequence>MIEYYLSSLPSDSTKLDVDKLYCVLEKLNTEVFEKALRMIEDTESQRGHGNKAVDLIVTKSGERKFYVVNDKALFDDEEDEVLMKYINKETIKQKEKKGIYYILADTCFCSCHYYTKFVLEKEAEMCHHIMAAKICEKLNIFQEKKVIEDYEFSDYYKCPNL</sequence>
<accession>A0AAD2D3X7</accession>
<keyword evidence="1" id="KW-0862">Zinc</keyword>
<name>A0AAD2D3X7_EUPCR</name>
<comment type="caution">
    <text evidence="3">The sequence shown here is derived from an EMBL/GenBank/DDBJ whole genome shotgun (WGS) entry which is preliminary data.</text>
</comment>
<organism evidence="3 4">
    <name type="scientific">Euplotes crassus</name>
    <dbReference type="NCBI Taxonomy" id="5936"/>
    <lineage>
        <taxon>Eukaryota</taxon>
        <taxon>Sar</taxon>
        <taxon>Alveolata</taxon>
        <taxon>Ciliophora</taxon>
        <taxon>Intramacronucleata</taxon>
        <taxon>Spirotrichea</taxon>
        <taxon>Hypotrichia</taxon>
        <taxon>Euplotida</taxon>
        <taxon>Euplotidae</taxon>
        <taxon>Moneuplotes</taxon>
    </lineage>
</organism>
<keyword evidence="4" id="KW-1185">Reference proteome</keyword>
<evidence type="ECO:0000256" key="1">
    <source>
        <dbReference type="PROSITE-ProRule" id="PRU00325"/>
    </source>
</evidence>